<feature type="region of interest" description="Disordered" evidence="9">
    <location>
        <begin position="1012"/>
        <end position="1032"/>
    </location>
</feature>
<feature type="domain" description="CMP/dCMP-type deaminase" evidence="10">
    <location>
        <begin position="1122"/>
        <end position="1244"/>
    </location>
</feature>
<evidence type="ECO:0000256" key="2">
    <source>
        <dbReference type="ARBA" id="ARBA00011738"/>
    </source>
</evidence>
<keyword evidence="4" id="KW-0819">tRNA processing</keyword>
<feature type="compositionally biased region" description="Basic and acidic residues" evidence="9">
    <location>
        <begin position="278"/>
        <end position="288"/>
    </location>
</feature>
<dbReference type="GO" id="GO:0046872">
    <property type="term" value="F:metal ion binding"/>
    <property type="evidence" value="ECO:0007669"/>
    <property type="project" value="UniProtKB-KW"/>
</dbReference>
<feature type="region of interest" description="Disordered" evidence="9">
    <location>
        <begin position="801"/>
        <end position="868"/>
    </location>
</feature>
<dbReference type="PANTHER" id="PTHR11079:SF179">
    <property type="entry name" value="TRNA(ADENINE(34)) DEAMINASE, CHLOROPLASTIC"/>
    <property type="match status" value="1"/>
</dbReference>
<sequence>MTAKCPMIQFHCAPRSTRTILFVYSDLYLRFSIPSFSRRRCRQIHRPLFKSTATIHPFSSCCCCRCSDGGLINPRSIYEYILNRSALIQWAPSRRLLAGGVRRCRLVPRSSDGGFREMIALLAEFDGVCGDSSGFSNDFQRRESGVRLRRDRSGFSCYSKESWSSSEDYECGDEGRRREGYESSGNYRKRVGFENADEKVGRRENGARRVVRSSGMRDDEKERSSSSRKVSAWKARDEEEKADFLVDSYSEHRENYTEGGRQRETSQKHGRMYAGDQEEVKRVSDSKRNSGVKIRNTKEGSWSRDSGYEEREKHIHEGDSVIGRRDAQRESNKSGRITEVREDNGTMASSSNNLVDARFSSSSAVKNHNKEDRRVAEHAELSMNSGRFAEAAAEIHGTGIDRSSFSQKRFDETRVRNRQDESSSYQHSVQVEGSERRRANQHSLEQVDLSKQTTQYEGHAKVSGFSHSQKQCEETQLKDIEESSTANQKTVQLTRDTRTRLDQQSVKEINLTKQALHYEDHTANLSRNSQSQNYFIDSRLEDVEDKSTSVQQTVELTRDDRRRLDQRTMERVNINKKYEDHTDISGVVSSDTERIRNSQKHVAAKLYDQDKGSTHGAREHNNQSNDRLSQPYSSRQEFERYSQIYGSSRSNMQQTFGYQGSSKSGTEDSEGSSLFVLTHDVKDKQGTFIQRSSQSRGTQTIFSGSSESSSASGRRKFLEQVEQTSTDETYITKTDVLETASLFDRSSALYIDEFVDRARQEISASDQLDKVTGHSSEIKIQEIDGGSSERSADALVSVLDSTSKCKDEKQVQESGRQSSSSRSGPKGPPDEMWEIRGPSFQDPSKEDSSPMGNVEPGTRTESAITQGSRRSLWTYIADIIRKGWVSNAESHAATLKSGTRSTSNESVSSEAWFSGNEPDEDDSENKEEGKGNSPKEIPSRAPDDRSHSIIATSTKSPEIPTVEERVILLEGGRTASLTVSEGPSVVGGPESPRVEERLKLLGRSRTAPLKVSEAASLVSRPESLGHPKNEKEKGVLSSRMIVVGQSSASVVESLSPTIQEELIATEMTKSEEELKIEKAPEVETMGKDMELKRRRLHRNKQVLKETFEEWEEAYNLESEQRKIDEFFMREALLEAKKAADSWEVPVGAVLVQNGKIIARGCNLVEEARDSTAHAEMICIREASNVLRTWRLADTTLYVTLEPCAMCAGAILQARIDTLVWGAPNKLLGADGSWVRLFPGDGGSNSLDSSTEAGPVHPFHPKITIRRAVLAAECADAMQQFFRLRRKKDKKPEQSPSSCLPITARPPKFLTKMHDLFCIMFCL</sequence>
<dbReference type="InterPro" id="IPR002125">
    <property type="entry name" value="CMP_dCMP_dom"/>
</dbReference>
<evidence type="ECO:0000259" key="10">
    <source>
        <dbReference type="PROSITE" id="PS51747"/>
    </source>
</evidence>
<comment type="catalytic activity">
    <reaction evidence="8">
        <text>adenosine(34) in tRNA + H2O + H(+) = inosine(34) in tRNA + NH4(+)</text>
        <dbReference type="Rhea" id="RHEA:43168"/>
        <dbReference type="Rhea" id="RHEA-COMP:10373"/>
        <dbReference type="Rhea" id="RHEA-COMP:10374"/>
        <dbReference type="ChEBI" id="CHEBI:15377"/>
        <dbReference type="ChEBI" id="CHEBI:15378"/>
        <dbReference type="ChEBI" id="CHEBI:28938"/>
        <dbReference type="ChEBI" id="CHEBI:74411"/>
        <dbReference type="ChEBI" id="CHEBI:82852"/>
        <dbReference type="EC" id="3.5.4.33"/>
    </reaction>
</comment>
<dbReference type="Gene3D" id="3.40.140.10">
    <property type="entry name" value="Cytidine Deaminase, domain 2"/>
    <property type="match status" value="1"/>
</dbReference>
<feature type="compositionally biased region" description="Basic and acidic residues" evidence="9">
    <location>
        <begin position="607"/>
        <end position="621"/>
    </location>
</feature>
<dbReference type="EC" id="3.5.4.33" evidence="3"/>
<dbReference type="GO" id="GO:0052717">
    <property type="term" value="F:tRNA-specific adenosine-34 deaminase activity"/>
    <property type="evidence" value="ECO:0007669"/>
    <property type="project" value="UniProtKB-EC"/>
</dbReference>
<name>A0AB40CYV2_DIOCR</name>
<evidence type="ECO:0000256" key="9">
    <source>
        <dbReference type="SAM" id="MobiDB-lite"/>
    </source>
</evidence>
<dbReference type="GO" id="GO:0002100">
    <property type="term" value="P:tRNA wobble adenosine to inosine editing"/>
    <property type="evidence" value="ECO:0007669"/>
    <property type="project" value="InterPro"/>
</dbReference>
<accession>A0AB40CYV2</accession>
<dbReference type="InterPro" id="IPR028883">
    <property type="entry name" value="tRNA_aden_deaminase"/>
</dbReference>
<evidence type="ECO:0000256" key="6">
    <source>
        <dbReference type="ARBA" id="ARBA00022801"/>
    </source>
</evidence>
<feature type="compositionally biased region" description="Polar residues" evidence="9">
    <location>
        <begin position="483"/>
        <end position="494"/>
    </location>
</feature>
<feature type="compositionally biased region" description="Polar residues" evidence="9">
    <location>
        <begin position="422"/>
        <end position="431"/>
    </location>
</feature>
<dbReference type="SUPFAM" id="SSF53927">
    <property type="entry name" value="Cytidine deaminase-like"/>
    <property type="match status" value="1"/>
</dbReference>
<feature type="compositionally biased region" description="Polar residues" evidence="9">
    <location>
        <begin position="689"/>
        <end position="702"/>
    </location>
</feature>
<dbReference type="GeneID" id="120280446"/>
<feature type="compositionally biased region" description="Polar residues" evidence="9">
    <location>
        <begin position="622"/>
        <end position="635"/>
    </location>
</feature>
<dbReference type="Proteomes" id="UP001515500">
    <property type="component" value="Chromosome 17"/>
</dbReference>
<feature type="compositionally biased region" description="Basic and acidic residues" evidence="9">
    <location>
        <begin position="215"/>
        <end position="225"/>
    </location>
</feature>
<feature type="compositionally biased region" description="Basic and acidic residues" evidence="9">
    <location>
        <begin position="296"/>
        <end position="344"/>
    </location>
</feature>
<dbReference type="Pfam" id="PF00383">
    <property type="entry name" value="dCMP_cyt_deam_1"/>
    <property type="match status" value="1"/>
</dbReference>
<feature type="compositionally biased region" description="Basic and acidic residues" evidence="9">
    <location>
        <begin position="470"/>
        <end position="481"/>
    </location>
</feature>
<feature type="region of interest" description="Disordered" evidence="9">
    <location>
        <begin position="890"/>
        <end position="957"/>
    </location>
</feature>
<feature type="compositionally biased region" description="Polar residues" evidence="9">
    <location>
        <begin position="896"/>
        <end position="911"/>
    </location>
</feature>
<dbReference type="HAMAP" id="MF_00972">
    <property type="entry name" value="tRNA_aden_deaminase"/>
    <property type="match status" value="1"/>
</dbReference>
<feature type="compositionally biased region" description="Polar residues" evidence="9">
    <location>
        <begin position="859"/>
        <end position="868"/>
    </location>
</feature>
<feature type="region of interest" description="Disordered" evidence="9">
    <location>
        <begin position="650"/>
        <end position="671"/>
    </location>
</feature>
<feature type="compositionally biased region" description="Low complexity" evidence="9">
    <location>
        <begin position="814"/>
        <end position="824"/>
    </location>
</feature>
<feature type="compositionally biased region" description="Polar residues" evidence="9">
    <location>
        <begin position="441"/>
        <end position="456"/>
    </location>
</feature>
<feature type="compositionally biased region" description="Basic and acidic residues" evidence="9">
    <location>
        <begin position="234"/>
        <end position="267"/>
    </location>
</feature>
<comment type="subunit">
    <text evidence="2">Homodimer.</text>
</comment>
<keyword evidence="11" id="KW-1185">Reference proteome</keyword>
<dbReference type="FunFam" id="3.40.140.10:FF:000005">
    <property type="entry name" value="tRNA-specific adenosine deaminase"/>
    <property type="match status" value="1"/>
</dbReference>
<keyword evidence="5" id="KW-0479">Metal-binding</keyword>
<gene>
    <name evidence="12" type="primary">LOC120280446</name>
</gene>
<feature type="compositionally biased region" description="Basic and acidic residues" evidence="9">
    <location>
        <begin position="1023"/>
        <end position="1032"/>
    </location>
</feature>
<organism evidence="11 12">
    <name type="scientific">Dioscorea cayennensis subsp. rotundata</name>
    <name type="common">White Guinea yam</name>
    <name type="synonym">Dioscorea rotundata</name>
    <dbReference type="NCBI Taxonomy" id="55577"/>
    <lineage>
        <taxon>Eukaryota</taxon>
        <taxon>Viridiplantae</taxon>
        <taxon>Streptophyta</taxon>
        <taxon>Embryophyta</taxon>
        <taxon>Tracheophyta</taxon>
        <taxon>Spermatophyta</taxon>
        <taxon>Magnoliopsida</taxon>
        <taxon>Liliopsida</taxon>
        <taxon>Dioscoreales</taxon>
        <taxon>Dioscoreaceae</taxon>
        <taxon>Dioscorea</taxon>
    </lineage>
</organism>
<dbReference type="InterPro" id="IPR016193">
    <property type="entry name" value="Cytidine_deaminase-like"/>
</dbReference>
<keyword evidence="6" id="KW-0378">Hydrolase</keyword>
<evidence type="ECO:0000256" key="4">
    <source>
        <dbReference type="ARBA" id="ARBA00022694"/>
    </source>
</evidence>
<feature type="compositionally biased region" description="Polar residues" evidence="9">
    <location>
        <begin position="650"/>
        <end position="664"/>
    </location>
</feature>
<feature type="region of interest" description="Disordered" evidence="9">
    <location>
        <begin position="198"/>
        <end position="352"/>
    </location>
</feature>
<dbReference type="CDD" id="cd01285">
    <property type="entry name" value="nucleoside_deaminase"/>
    <property type="match status" value="1"/>
</dbReference>
<keyword evidence="7" id="KW-0862">Zinc</keyword>
<evidence type="ECO:0000313" key="11">
    <source>
        <dbReference type="Proteomes" id="UP001515500"/>
    </source>
</evidence>
<feature type="compositionally biased region" description="Basic and acidic residues" evidence="9">
    <location>
        <begin position="937"/>
        <end position="947"/>
    </location>
</feature>
<feature type="compositionally biased region" description="Low complexity" evidence="9">
    <location>
        <begin position="703"/>
        <end position="712"/>
    </location>
</feature>
<evidence type="ECO:0000256" key="1">
    <source>
        <dbReference type="ARBA" id="ARBA00001947"/>
    </source>
</evidence>
<feature type="compositionally biased region" description="Basic and acidic residues" evidence="9">
    <location>
        <begin position="198"/>
        <end position="207"/>
    </location>
</feature>
<evidence type="ECO:0000313" key="12">
    <source>
        <dbReference type="RefSeq" id="XP_039143223.1"/>
    </source>
</evidence>
<reference evidence="12" key="1">
    <citation type="submission" date="2025-08" db="UniProtKB">
        <authorList>
            <consortium name="RefSeq"/>
        </authorList>
    </citation>
    <scope>IDENTIFICATION</scope>
</reference>
<evidence type="ECO:0000256" key="5">
    <source>
        <dbReference type="ARBA" id="ARBA00022723"/>
    </source>
</evidence>
<feature type="region of interest" description="Disordered" evidence="9">
    <location>
        <begin position="606"/>
        <end position="637"/>
    </location>
</feature>
<feature type="region of interest" description="Disordered" evidence="9">
    <location>
        <begin position="399"/>
        <end position="496"/>
    </location>
</feature>
<dbReference type="PROSITE" id="PS51747">
    <property type="entry name" value="CYT_DCMP_DEAMINASES_2"/>
    <property type="match status" value="1"/>
</dbReference>
<dbReference type="PANTHER" id="PTHR11079">
    <property type="entry name" value="CYTOSINE DEAMINASE FAMILY MEMBER"/>
    <property type="match status" value="1"/>
</dbReference>
<evidence type="ECO:0000256" key="3">
    <source>
        <dbReference type="ARBA" id="ARBA00012740"/>
    </source>
</evidence>
<comment type="cofactor">
    <cofactor evidence="1">
        <name>Zn(2+)</name>
        <dbReference type="ChEBI" id="CHEBI:29105"/>
    </cofactor>
</comment>
<dbReference type="GO" id="GO:0009507">
    <property type="term" value="C:chloroplast"/>
    <property type="evidence" value="ECO:0007669"/>
    <property type="project" value="TreeGrafter"/>
</dbReference>
<evidence type="ECO:0000256" key="7">
    <source>
        <dbReference type="ARBA" id="ARBA00022833"/>
    </source>
</evidence>
<protein>
    <recommendedName>
        <fullName evidence="3">tRNA(adenine(34)) deaminase</fullName>
        <ecNumber evidence="3">3.5.4.33</ecNumber>
    </recommendedName>
</protein>
<evidence type="ECO:0000256" key="8">
    <source>
        <dbReference type="ARBA" id="ARBA00048045"/>
    </source>
</evidence>
<feature type="compositionally biased region" description="Basic and acidic residues" evidence="9">
    <location>
        <begin position="408"/>
        <end position="421"/>
    </location>
</feature>
<dbReference type="RefSeq" id="XP_039143223.1">
    <property type="nucleotide sequence ID" value="XM_039287289.1"/>
</dbReference>
<proteinExistence type="inferred from homology"/>
<feature type="region of interest" description="Disordered" evidence="9">
    <location>
        <begin position="689"/>
        <end position="715"/>
    </location>
</feature>